<dbReference type="AlphaFoldDB" id="A0A3M2HQZ5"/>
<sequence length="88" mass="9721">MSSGYLCQKGLIRWLARPEYSGASSIGINRAGHGALGLFLTLKDGRRFFFRGDAAEAEPSPIQLPVDVMQIHKAPVQEGLGFYPTWNR</sequence>
<reference evidence="1 2" key="1">
    <citation type="submission" date="2018-10" db="EMBL/GenBank/DDBJ databases">
        <title>Pseudomonas zhaodongensis NEAU-ST5-21(T) genome.</title>
        <authorList>
            <person name="Peng J."/>
            <person name="Liu Z.-P."/>
        </authorList>
    </citation>
    <scope>NUCLEOTIDE SEQUENCE [LARGE SCALE GENOMIC DNA]</scope>
    <source>
        <strain evidence="1 2">NEAU-ST5-21</strain>
    </source>
</reference>
<evidence type="ECO:0000313" key="1">
    <source>
        <dbReference type="EMBL" id="RMH90020.1"/>
    </source>
</evidence>
<evidence type="ECO:0000313" key="2">
    <source>
        <dbReference type="Proteomes" id="UP000269774"/>
    </source>
</evidence>
<organism evidence="1 2">
    <name type="scientific">Stutzerimonas zhaodongensis</name>
    <dbReference type="NCBI Taxonomy" id="1176257"/>
    <lineage>
        <taxon>Bacteria</taxon>
        <taxon>Pseudomonadati</taxon>
        <taxon>Pseudomonadota</taxon>
        <taxon>Gammaproteobacteria</taxon>
        <taxon>Pseudomonadales</taxon>
        <taxon>Pseudomonadaceae</taxon>
        <taxon>Stutzerimonas</taxon>
    </lineage>
</organism>
<proteinExistence type="predicted"/>
<comment type="caution">
    <text evidence="1">The sequence shown here is derived from an EMBL/GenBank/DDBJ whole genome shotgun (WGS) entry which is preliminary data.</text>
</comment>
<protein>
    <submittedName>
        <fullName evidence="1">Uncharacterized protein</fullName>
    </submittedName>
</protein>
<gene>
    <name evidence="1" type="ORF">EA797_10870</name>
</gene>
<keyword evidence="2" id="KW-1185">Reference proteome</keyword>
<accession>A0A3M2HQZ5</accession>
<name>A0A3M2HQZ5_9GAMM</name>
<dbReference type="Proteomes" id="UP000269774">
    <property type="component" value="Unassembled WGS sequence"/>
</dbReference>
<dbReference type="EMBL" id="RFFM01000002">
    <property type="protein sequence ID" value="RMH90020.1"/>
    <property type="molecule type" value="Genomic_DNA"/>
</dbReference>